<gene>
    <name evidence="1" type="ORF">SAMN04488054_102282</name>
</gene>
<sequence length="75" mass="8904">MRIRSTFQHFFGTAAEENKYCPNSFRGSYAMGAFFMQAEKDGCLTKLVKRRRNVYHKMTHFEAEPIYNKQYFSCS</sequence>
<dbReference type="EMBL" id="FOTY01000002">
    <property type="protein sequence ID" value="SFL58988.1"/>
    <property type="molecule type" value="Genomic_DNA"/>
</dbReference>
<evidence type="ECO:0000313" key="1">
    <source>
        <dbReference type="EMBL" id="SFL58988.1"/>
    </source>
</evidence>
<proteinExistence type="predicted"/>
<dbReference type="Proteomes" id="UP000199668">
    <property type="component" value="Unassembled WGS sequence"/>
</dbReference>
<organism evidence="1 2">
    <name type="scientific">Salibacterium qingdaonense</name>
    <dbReference type="NCBI Taxonomy" id="266892"/>
    <lineage>
        <taxon>Bacteria</taxon>
        <taxon>Bacillati</taxon>
        <taxon>Bacillota</taxon>
        <taxon>Bacilli</taxon>
        <taxon>Bacillales</taxon>
        <taxon>Bacillaceae</taxon>
    </lineage>
</organism>
<dbReference type="AlphaFoldDB" id="A0A1I4IX93"/>
<evidence type="ECO:0000313" key="2">
    <source>
        <dbReference type="Proteomes" id="UP000199668"/>
    </source>
</evidence>
<name>A0A1I4IX93_9BACI</name>
<protein>
    <submittedName>
        <fullName evidence="1">Uncharacterized protein</fullName>
    </submittedName>
</protein>
<dbReference type="STRING" id="266892.SAMN04488054_102282"/>
<accession>A0A1I4IX93</accession>
<reference evidence="1 2" key="1">
    <citation type="submission" date="2016-10" db="EMBL/GenBank/DDBJ databases">
        <authorList>
            <person name="de Groot N.N."/>
        </authorList>
    </citation>
    <scope>NUCLEOTIDE SEQUENCE [LARGE SCALE GENOMIC DNA]</scope>
    <source>
        <strain evidence="1 2">CGMCC 1.6134</strain>
    </source>
</reference>
<keyword evidence="2" id="KW-1185">Reference proteome</keyword>